<proteinExistence type="predicted"/>
<evidence type="ECO:0000256" key="1">
    <source>
        <dbReference type="SAM" id="SignalP"/>
    </source>
</evidence>
<dbReference type="Proteomes" id="UP000434957">
    <property type="component" value="Unassembled WGS sequence"/>
</dbReference>
<evidence type="ECO:0000313" key="6">
    <source>
        <dbReference type="Proteomes" id="UP000434957"/>
    </source>
</evidence>
<reference evidence="5 7" key="1">
    <citation type="submission" date="2018-09" db="EMBL/GenBank/DDBJ databases">
        <title>Genomic investigation of the strawberry pathogen Phytophthora fragariae indicates pathogenicity is determined by transcriptional variation in three key races.</title>
        <authorList>
            <person name="Adams T.M."/>
            <person name="Armitage A.D."/>
            <person name="Sobczyk M.K."/>
            <person name="Bates H.J."/>
            <person name="Dunwell J.M."/>
            <person name="Nellist C.F."/>
            <person name="Harrison R.J."/>
        </authorList>
    </citation>
    <scope>NUCLEOTIDE SEQUENCE [LARGE SCALE GENOMIC DNA]</scope>
    <source>
        <strain evidence="3 5">SCRP249</strain>
        <strain evidence="2 7">SCRP324</strain>
        <strain evidence="4 6">SCRP333</strain>
    </source>
</reference>
<evidence type="ECO:0008006" key="8">
    <source>
        <dbReference type="Google" id="ProtNLM"/>
    </source>
</evidence>
<dbReference type="AlphaFoldDB" id="A0A6A3PA02"/>
<comment type="caution">
    <text evidence="3">The sequence shown here is derived from an EMBL/GenBank/DDBJ whole genome shotgun (WGS) entry which is preliminary data.</text>
</comment>
<dbReference type="EMBL" id="QXFU01000025">
    <property type="protein sequence ID" value="KAE9047558.1"/>
    <property type="molecule type" value="Genomic_DNA"/>
</dbReference>
<gene>
    <name evidence="3" type="ORF">PR001_g1130</name>
    <name evidence="2" type="ORF">PR002_g945</name>
    <name evidence="4" type="ORF">PR003_g1021</name>
</gene>
<dbReference type="Proteomes" id="UP000429607">
    <property type="component" value="Unassembled WGS sequence"/>
</dbReference>
<protein>
    <recommendedName>
        <fullName evidence="8">Secreted protein</fullName>
    </recommendedName>
</protein>
<evidence type="ECO:0000313" key="4">
    <source>
        <dbReference type="EMBL" id="KAE9358904.1"/>
    </source>
</evidence>
<feature type="chain" id="PRO_5036380318" description="Secreted protein" evidence="1">
    <location>
        <begin position="20"/>
        <end position="56"/>
    </location>
</feature>
<dbReference type="Proteomes" id="UP000435112">
    <property type="component" value="Unassembled WGS sequence"/>
</dbReference>
<feature type="signal peptide" evidence="1">
    <location>
        <begin position="1"/>
        <end position="19"/>
    </location>
</feature>
<sequence>MTFATWLAISCAVIGRVASFSAIANSRNIPLNSGNECLLCPLRFVIRGFNISTKKF</sequence>
<accession>A0A6A3PA02</accession>
<keyword evidence="6" id="KW-1185">Reference proteome</keyword>
<organism evidence="3 5">
    <name type="scientific">Phytophthora rubi</name>
    <dbReference type="NCBI Taxonomy" id="129364"/>
    <lineage>
        <taxon>Eukaryota</taxon>
        <taxon>Sar</taxon>
        <taxon>Stramenopiles</taxon>
        <taxon>Oomycota</taxon>
        <taxon>Peronosporomycetes</taxon>
        <taxon>Peronosporales</taxon>
        <taxon>Peronosporaceae</taxon>
        <taxon>Phytophthora</taxon>
    </lineage>
</organism>
<name>A0A6A3PA02_9STRA</name>
<evidence type="ECO:0000313" key="7">
    <source>
        <dbReference type="Proteomes" id="UP000435112"/>
    </source>
</evidence>
<dbReference type="EMBL" id="QXFT01000026">
    <property type="protein sequence ID" value="KAE9358904.1"/>
    <property type="molecule type" value="Genomic_DNA"/>
</dbReference>
<evidence type="ECO:0000313" key="5">
    <source>
        <dbReference type="Proteomes" id="UP000429607"/>
    </source>
</evidence>
<keyword evidence="1" id="KW-0732">Signal</keyword>
<evidence type="ECO:0000313" key="2">
    <source>
        <dbReference type="EMBL" id="KAE9047558.1"/>
    </source>
</evidence>
<evidence type="ECO:0000313" key="3">
    <source>
        <dbReference type="EMBL" id="KAE9051777.1"/>
    </source>
</evidence>
<dbReference type="EMBL" id="QXFV01000033">
    <property type="protein sequence ID" value="KAE9051777.1"/>
    <property type="molecule type" value="Genomic_DNA"/>
</dbReference>